<dbReference type="STRING" id="947166.A0A1D1VMW3"/>
<keyword evidence="4 11" id="KW-0812">Transmembrane</keyword>
<dbReference type="PANTHER" id="PTHR10110:SF86">
    <property type="entry name" value="SODIUM_HYDROGEN EXCHANGER 7"/>
    <property type="match status" value="1"/>
</dbReference>
<feature type="domain" description="Cation/H+ exchanger transmembrane" evidence="12">
    <location>
        <begin position="111"/>
        <end position="385"/>
    </location>
</feature>
<keyword evidence="8 11" id="KW-0472">Membrane</keyword>
<feature type="transmembrane region" description="Helical" evidence="11">
    <location>
        <begin position="262"/>
        <end position="282"/>
    </location>
</feature>
<dbReference type="GO" id="GO:0015385">
    <property type="term" value="F:sodium:proton antiporter activity"/>
    <property type="evidence" value="ECO:0007669"/>
    <property type="project" value="InterPro"/>
</dbReference>
<feature type="transmembrane region" description="Helical" evidence="11">
    <location>
        <begin position="356"/>
        <end position="374"/>
    </location>
</feature>
<keyword evidence="5 11" id="KW-1133">Transmembrane helix</keyword>
<keyword evidence="9" id="KW-0739">Sodium transport</keyword>
<feature type="transmembrane region" description="Helical" evidence="11">
    <location>
        <begin position="102"/>
        <end position="119"/>
    </location>
</feature>
<evidence type="ECO:0000256" key="7">
    <source>
        <dbReference type="ARBA" id="ARBA00023065"/>
    </source>
</evidence>
<protein>
    <recommendedName>
        <fullName evidence="12">Cation/H+ exchanger transmembrane domain-containing protein</fullName>
    </recommendedName>
</protein>
<keyword evidence="2" id="KW-0813">Transport</keyword>
<feature type="transmembrane region" description="Helical" evidence="11">
    <location>
        <begin position="198"/>
        <end position="220"/>
    </location>
</feature>
<evidence type="ECO:0000256" key="3">
    <source>
        <dbReference type="ARBA" id="ARBA00022475"/>
    </source>
</evidence>
<name>A0A1D1VMW3_RAMVA</name>
<keyword evidence="3" id="KW-1003">Cell membrane</keyword>
<dbReference type="GO" id="GO:0051453">
    <property type="term" value="P:regulation of intracellular pH"/>
    <property type="evidence" value="ECO:0007669"/>
    <property type="project" value="TreeGrafter"/>
</dbReference>
<keyword evidence="7" id="KW-0406">Ion transport</keyword>
<dbReference type="InterPro" id="IPR018422">
    <property type="entry name" value="Cation/H_exchanger_CPA1"/>
</dbReference>
<evidence type="ECO:0000256" key="9">
    <source>
        <dbReference type="ARBA" id="ARBA00023201"/>
    </source>
</evidence>
<organism evidence="13 14">
    <name type="scientific">Ramazzottius varieornatus</name>
    <name type="common">Water bear</name>
    <name type="synonym">Tardigrade</name>
    <dbReference type="NCBI Taxonomy" id="947166"/>
    <lineage>
        <taxon>Eukaryota</taxon>
        <taxon>Metazoa</taxon>
        <taxon>Ecdysozoa</taxon>
        <taxon>Tardigrada</taxon>
        <taxon>Eutardigrada</taxon>
        <taxon>Parachela</taxon>
        <taxon>Hypsibioidea</taxon>
        <taxon>Ramazzottiidae</taxon>
        <taxon>Ramazzottius</taxon>
    </lineage>
</organism>
<feature type="transmembrane region" description="Helical" evidence="11">
    <location>
        <begin position="169"/>
        <end position="186"/>
    </location>
</feature>
<comment type="caution">
    <text evidence="13">The sequence shown here is derived from an EMBL/GenBank/DDBJ whole genome shotgun (WGS) entry which is preliminary data.</text>
</comment>
<keyword evidence="14" id="KW-1185">Reference proteome</keyword>
<evidence type="ECO:0000256" key="11">
    <source>
        <dbReference type="SAM" id="Phobius"/>
    </source>
</evidence>
<dbReference type="Pfam" id="PF00999">
    <property type="entry name" value="Na_H_Exchanger"/>
    <property type="match status" value="1"/>
</dbReference>
<evidence type="ECO:0000313" key="14">
    <source>
        <dbReference type="Proteomes" id="UP000186922"/>
    </source>
</evidence>
<proteinExistence type="predicted"/>
<evidence type="ECO:0000259" key="12">
    <source>
        <dbReference type="Pfam" id="PF00999"/>
    </source>
</evidence>
<evidence type="ECO:0000256" key="10">
    <source>
        <dbReference type="SAM" id="MobiDB-lite"/>
    </source>
</evidence>
<feature type="transmembrane region" description="Helical" evidence="11">
    <location>
        <begin position="302"/>
        <end position="324"/>
    </location>
</feature>
<evidence type="ECO:0000256" key="2">
    <source>
        <dbReference type="ARBA" id="ARBA00022448"/>
    </source>
</evidence>
<dbReference type="GO" id="GO:0015386">
    <property type="term" value="F:potassium:proton antiporter activity"/>
    <property type="evidence" value="ECO:0007669"/>
    <property type="project" value="TreeGrafter"/>
</dbReference>
<feature type="region of interest" description="Disordered" evidence="10">
    <location>
        <begin position="65"/>
        <end position="94"/>
    </location>
</feature>
<comment type="subcellular location">
    <subcellularLocation>
        <location evidence="1">Cell membrane</location>
        <topology evidence="1">Multi-pass membrane protein</topology>
    </subcellularLocation>
</comment>
<evidence type="ECO:0000313" key="13">
    <source>
        <dbReference type="EMBL" id="GAV02935.1"/>
    </source>
</evidence>
<evidence type="ECO:0000256" key="1">
    <source>
        <dbReference type="ARBA" id="ARBA00004651"/>
    </source>
</evidence>
<dbReference type="AlphaFoldDB" id="A0A1D1VMW3"/>
<dbReference type="EMBL" id="BDGG01000009">
    <property type="protein sequence ID" value="GAV02935.1"/>
    <property type="molecule type" value="Genomic_DNA"/>
</dbReference>
<feature type="transmembrane region" description="Helical" evidence="11">
    <location>
        <begin position="126"/>
        <end position="149"/>
    </location>
</feature>
<dbReference type="Proteomes" id="UP000186922">
    <property type="component" value="Unassembled WGS sequence"/>
</dbReference>
<dbReference type="GO" id="GO:0098719">
    <property type="term" value="P:sodium ion import across plasma membrane"/>
    <property type="evidence" value="ECO:0007669"/>
    <property type="project" value="TreeGrafter"/>
</dbReference>
<evidence type="ECO:0000256" key="6">
    <source>
        <dbReference type="ARBA" id="ARBA00023053"/>
    </source>
</evidence>
<evidence type="ECO:0000256" key="4">
    <source>
        <dbReference type="ARBA" id="ARBA00022692"/>
    </source>
</evidence>
<dbReference type="GO" id="GO:0005886">
    <property type="term" value="C:plasma membrane"/>
    <property type="evidence" value="ECO:0007669"/>
    <property type="project" value="UniProtKB-SubCell"/>
</dbReference>
<dbReference type="PANTHER" id="PTHR10110">
    <property type="entry name" value="SODIUM/HYDROGEN EXCHANGER"/>
    <property type="match status" value="1"/>
</dbReference>
<accession>A0A1D1VMW3</accession>
<dbReference type="InterPro" id="IPR006153">
    <property type="entry name" value="Cation/H_exchanger_TM"/>
</dbReference>
<gene>
    <name evidence="13" type="primary">RvY_13437-1</name>
    <name evidence="13" type="synonym">RvY_13437.1</name>
    <name evidence="13" type="ORF">RvY_13437</name>
</gene>
<keyword evidence="6" id="KW-0915">Sodium</keyword>
<evidence type="ECO:0000256" key="5">
    <source>
        <dbReference type="ARBA" id="ARBA00022989"/>
    </source>
</evidence>
<sequence length="389" mass="42320">MGESNRYPDYCNCHTGHFPLEILPADVIHMMSLMEDFRLPTVLSNVLSDPRIVFDFSAAATDSYASSNATTNGTSDHSTVDGSDHGSSGGHGGGHGVHGPEVLSAVFVLFIASITKYVHGFWGRSFFIPYSVLVILIGVAMAFGTFSLTDDNAVIGNLFTSAINIKGDVAFLLFLPLLLFLPAYHIPLHSFRVLWKQILITALLGRALDIFFVAFASTILIATEGGSESWDVILGLVFSSIVTTTDTGEMESALRASGCDKSVVAIMTTTSLIGNFMSFIWHDLLTHAMDAYSTKSLTALGVFTNFVLGFVAAPAFGLVWGMALSYTMSRIYNYWMSEVLIVVSVPYLTSWFAYELFGVSGMTSVIVLGLWMNYKNASISVKVQEFLNQ</sequence>
<feature type="transmembrane region" description="Helical" evidence="11">
    <location>
        <begin position="331"/>
        <end position="350"/>
    </location>
</feature>
<evidence type="ECO:0000256" key="8">
    <source>
        <dbReference type="ARBA" id="ARBA00023136"/>
    </source>
</evidence>
<reference evidence="13 14" key="1">
    <citation type="journal article" date="2016" name="Nat. Commun.">
        <title>Extremotolerant tardigrade genome and improved radiotolerance of human cultured cells by tardigrade-unique protein.</title>
        <authorList>
            <person name="Hashimoto T."/>
            <person name="Horikawa D.D."/>
            <person name="Saito Y."/>
            <person name="Kuwahara H."/>
            <person name="Kozuka-Hata H."/>
            <person name="Shin-I T."/>
            <person name="Minakuchi Y."/>
            <person name="Ohishi K."/>
            <person name="Motoyama A."/>
            <person name="Aizu T."/>
            <person name="Enomoto A."/>
            <person name="Kondo K."/>
            <person name="Tanaka S."/>
            <person name="Hara Y."/>
            <person name="Koshikawa S."/>
            <person name="Sagara H."/>
            <person name="Miura T."/>
            <person name="Yokobori S."/>
            <person name="Miyagawa K."/>
            <person name="Suzuki Y."/>
            <person name="Kubo T."/>
            <person name="Oyama M."/>
            <person name="Kohara Y."/>
            <person name="Fujiyama A."/>
            <person name="Arakawa K."/>
            <person name="Katayama T."/>
            <person name="Toyoda A."/>
            <person name="Kunieda T."/>
        </authorList>
    </citation>
    <scope>NUCLEOTIDE SEQUENCE [LARGE SCALE GENOMIC DNA]</scope>
    <source>
        <strain evidence="13 14">YOKOZUNA-1</strain>
    </source>
</reference>